<evidence type="ECO:0000313" key="10">
    <source>
        <dbReference type="EMBL" id="OKZ29165.1"/>
    </source>
</evidence>
<protein>
    <submittedName>
        <fullName evidence="10">Alpha-galactosidase</fullName>
    </submittedName>
</protein>
<dbReference type="EMBL" id="MNQU01000317">
    <property type="protein sequence ID" value="OKZ29165.1"/>
    <property type="molecule type" value="Genomic_DNA"/>
</dbReference>
<dbReference type="Proteomes" id="UP000186549">
    <property type="component" value="Unassembled WGS sequence"/>
</dbReference>
<dbReference type="InterPro" id="IPR039448">
    <property type="entry name" value="Beta_helix"/>
</dbReference>
<dbReference type="Pfam" id="PF13229">
    <property type="entry name" value="Beta_helix"/>
    <property type="match status" value="1"/>
</dbReference>
<dbReference type="SMART" id="SM00710">
    <property type="entry name" value="PbH1"/>
    <property type="match status" value="5"/>
</dbReference>
<dbReference type="InterPro" id="IPR056441">
    <property type="entry name" value="Beta-barrel_GLAA-B_II"/>
</dbReference>
<feature type="domain" description="GLAA-B beta-barrel" evidence="8">
    <location>
        <begin position="138"/>
        <end position="232"/>
    </location>
</feature>
<evidence type="ECO:0000256" key="6">
    <source>
        <dbReference type="ARBA" id="ARBA00023295"/>
    </source>
</evidence>
<dbReference type="SUPFAM" id="SSF51126">
    <property type="entry name" value="Pectin lyase-like"/>
    <property type="match status" value="1"/>
</dbReference>
<keyword evidence="6" id="KW-0326">Glycosidase</keyword>
<dbReference type="GO" id="GO:0004557">
    <property type="term" value="F:alpha-galactosidase activity"/>
    <property type="evidence" value="ECO:0007669"/>
    <property type="project" value="UniProtKB-EC"/>
</dbReference>
<organism evidence="10 11">
    <name type="scientific">Bacteroides uniformis</name>
    <dbReference type="NCBI Taxonomy" id="820"/>
    <lineage>
        <taxon>Bacteria</taxon>
        <taxon>Pseudomonadati</taxon>
        <taxon>Bacteroidota</taxon>
        <taxon>Bacteroidia</taxon>
        <taxon>Bacteroidales</taxon>
        <taxon>Bacteroidaceae</taxon>
        <taxon>Bacteroides</taxon>
    </lineage>
</organism>
<proteinExistence type="predicted"/>
<evidence type="ECO:0000256" key="5">
    <source>
        <dbReference type="ARBA" id="ARBA00022801"/>
    </source>
</evidence>
<reference evidence="10 11" key="1">
    <citation type="journal article" date="2016" name="Nat. Biotechnol.">
        <title>Measurement of bacterial replication rates in microbial communities.</title>
        <authorList>
            <person name="Brown C.T."/>
            <person name="Olm M.R."/>
            <person name="Thomas B.C."/>
            <person name="Banfield J.F."/>
        </authorList>
    </citation>
    <scope>NUCLEOTIDE SEQUENCE [LARGE SCALE GENOMIC DNA]</scope>
    <source>
        <strain evidence="10">45_41</strain>
    </source>
</reference>
<comment type="catalytic activity">
    <reaction evidence="2">
        <text>Hydrolysis of terminal, non-reducing branched (1-&gt;3)-alpha-D-galactosidic residues, producing free D-galactose.</text>
        <dbReference type="EC" id="3.2.1.n1"/>
    </reaction>
</comment>
<dbReference type="InterPro" id="IPR057275">
    <property type="entry name" value="Beta-barrel_GLAA-B_I"/>
</dbReference>
<evidence type="ECO:0000259" key="9">
    <source>
        <dbReference type="Pfam" id="PF23764"/>
    </source>
</evidence>
<dbReference type="Pfam" id="PF23764">
    <property type="entry name" value="Beta-barrel_GLAA-B_II"/>
    <property type="match status" value="1"/>
</dbReference>
<accession>A0A1Q6HR94</accession>
<evidence type="ECO:0000256" key="1">
    <source>
        <dbReference type="ARBA" id="ARBA00001255"/>
    </source>
</evidence>
<keyword evidence="3" id="KW-0732">Signal</keyword>
<evidence type="ECO:0000256" key="2">
    <source>
        <dbReference type="ARBA" id="ARBA00001271"/>
    </source>
</evidence>
<gene>
    <name evidence="10" type="ORF">BHV79_17165</name>
</gene>
<evidence type="ECO:0000313" key="11">
    <source>
        <dbReference type="Proteomes" id="UP000186549"/>
    </source>
</evidence>
<evidence type="ECO:0000256" key="4">
    <source>
        <dbReference type="ARBA" id="ARBA00022737"/>
    </source>
</evidence>
<dbReference type="AlphaFoldDB" id="A0A1Q6HR94"/>
<keyword evidence="4" id="KW-0677">Repeat</keyword>
<feature type="domain" description="GLAA-B beta-barrel" evidence="9">
    <location>
        <begin position="343"/>
        <end position="410"/>
    </location>
</feature>
<evidence type="ECO:0000259" key="7">
    <source>
        <dbReference type="Pfam" id="PF13229"/>
    </source>
</evidence>
<sequence>MKTERISLCLIFILCNVLVLNAQETIHISLGDREDATCEIRETLMKSRSDQVKIIFERGVYYCLPDYANEKYCVISNHGNGTKKILFSLANYKTIEIIGNGATLLFHGRIMPFLFENCQSVKIKGLTINWDIPFTFLGEVVSINSKEGWREIKPFQDGFCWKVEKGQIKFPNIDGFNYTCLGSTLPFEKRTKRVVHGAIDIDSNPSGVERMENGNLRIYEKLNYYPPVGALLSSKGDREHDRYAPAFDFKECKNICLDSITIHHALGMGFLFERSENMQILNSQIVLPKHTQRVISTTADATHFVNCKGDILIENCRFENMLDDGTNVHGTYVEVDEVIDDYTVRVSLKHFEQLGFKFAERGDDIWFIIHPSPQRGEVNTVSRVFTLNERFIQLSFAKPLPAGLKRGDILENKTWNPTFTMRGCTIRNHRARSVILKTPLKTIIENNYFSSMMSAILLRGETRFWFESGAVEDVLIQNNIFENCADCGTRHAVLYVTPRLGTQFDQTQTYDRNIRFINNTINSFNPRVVWADRVDGLLVKDNRIVRNTEKEPIFPRDPVYELINCKNIRMENNQYSGIKPFSLLKADAVSQKTLSFDKMYFTK</sequence>
<comment type="caution">
    <text evidence="10">The sequence shown here is derived from an EMBL/GenBank/DDBJ whole genome shotgun (WGS) entry which is preliminary data.</text>
</comment>
<name>A0A1Q6HR94_BACUN</name>
<dbReference type="Gene3D" id="2.160.20.10">
    <property type="entry name" value="Single-stranded right-handed beta-helix, Pectin lyase-like"/>
    <property type="match status" value="2"/>
</dbReference>
<comment type="catalytic activity">
    <reaction evidence="1">
        <text>Hydrolysis of terminal, non-reducing alpha-D-galactose residues in alpha-D-galactosides, including galactose oligosaccharides, galactomannans and galactolipids.</text>
        <dbReference type="EC" id="3.2.1.22"/>
    </reaction>
</comment>
<dbReference type="InterPro" id="IPR012334">
    <property type="entry name" value="Pectin_lyas_fold"/>
</dbReference>
<dbReference type="InterPro" id="IPR011050">
    <property type="entry name" value="Pectin_lyase_fold/virulence"/>
</dbReference>
<dbReference type="Pfam" id="PF23763">
    <property type="entry name" value="Beta-barrel_GLAA-B_I"/>
    <property type="match status" value="1"/>
</dbReference>
<evidence type="ECO:0000256" key="3">
    <source>
        <dbReference type="ARBA" id="ARBA00022729"/>
    </source>
</evidence>
<evidence type="ECO:0000259" key="8">
    <source>
        <dbReference type="Pfam" id="PF23763"/>
    </source>
</evidence>
<dbReference type="InterPro" id="IPR006626">
    <property type="entry name" value="PbH1"/>
</dbReference>
<keyword evidence="5" id="KW-0378">Hydrolase</keyword>
<feature type="domain" description="Right handed beta helix" evidence="7">
    <location>
        <begin position="416"/>
        <end position="579"/>
    </location>
</feature>